<comment type="subcellular location">
    <subcellularLocation>
        <location evidence="1">Cell membrane</location>
        <topology evidence="1">Multi-pass membrane protein</topology>
    </subcellularLocation>
</comment>
<gene>
    <name evidence="24" type="primary">ftsW</name>
    <name evidence="24" type="ORF">E3O46_17065</name>
</gene>
<keyword evidence="8" id="KW-0133">Cell shape</keyword>
<evidence type="ECO:0000256" key="20">
    <source>
        <dbReference type="ARBA" id="ARBA00049902"/>
    </source>
</evidence>
<comment type="caution">
    <text evidence="24">The sequence shown here is derived from an EMBL/GenBank/DDBJ whole genome shotgun (WGS) entry which is preliminary data.</text>
</comment>
<evidence type="ECO:0000256" key="9">
    <source>
        <dbReference type="ARBA" id="ARBA00022984"/>
    </source>
</evidence>
<name>A0ABY2II47_9MICO</name>
<keyword evidence="5" id="KW-0328">Glycosyltransferase</keyword>
<feature type="transmembrane region" description="Helical" evidence="23">
    <location>
        <begin position="43"/>
        <end position="63"/>
    </location>
</feature>
<comment type="similarity">
    <text evidence="16">Belongs to the SEDS family. FtsW subfamily.</text>
</comment>
<keyword evidence="9" id="KW-0573">Peptidoglycan synthesis</keyword>
<keyword evidence="7 23" id="KW-0812">Transmembrane</keyword>
<keyword evidence="3" id="KW-1003">Cell membrane</keyword>
<evidence type="ECO:0000313" key="24">
    <source>
        <dbReference type="EMBL" id="TFC16854.1"/>
    </source>
</evidence>
<dbReference type="EC" id="2.4.99.28" evidence="19"/>
<dbReference type="InterPro" id="IPR001182">
    <property type="entry name" value="FtsW/RodA"/>
</dbReference>
<evidence type="ECO:0000256" key="19">
    <source>
        <dbReference type="ARBA" id="ARBA00044770"/>
    </source>
</evidence>
<evidence type="ECO:0000256" key="18">
    <source>
        <dbReference type="ARBA" id="ARBA00041418"/>
    </source>
</evidence>
<evidence type="ECO:0000256" key="1">
    <source>
        <dbReference type="ARBA" id="ARBA00004651"/>
    </source>
</evidence>
<organism evidence="24 25">
    <name type="scientific">Cryobacterium glucosi</name>
    <dbReference type="NCBI Taxonomy" id="1259175"/>
    <lineage>
        <taxon>Bacteria</taxon>
        <taxon>Bacillati</taxon>
        <taxon>Actinomycetota</taxon>
        <taxon>Actinomycetes</taxon>
        <taxon>Micrococcales</taxon>
        <taxon>Microbacteriaceae</taxon>
        <taxon>Cryobacterium</taxon>
    </lineage>
</organism>
<evidence type="ECO:0000256" key="11">
    <source>
        <dbReference type="ARBA" id="ARBA00023136"/>
    </source>
</evidence>
<dbReference type="PANTHER" id="PTHR30474">
    <property type="entry name" value="CELL CYCLE PROTEIN"/>
    <property type="match status" value="1"/>
</dbReference>
<comment type="catalytic activity">
    <reaction evidence="20">
        <text>[GlcNAc-(1-&gt;4)-Mur2Ac(oyl-L-Ala-gamma-D-Glu-L-Lys-D-Ala-D-Ala)](n)-di-trans,octa-cis-undecaprenyl diphosphate + beta-D-GlcNAc-(1-&gt;4)-Mur2Ac(oyl-L-Ala-gamma-D-Glu-L-Lys-D-Ala-D-Ala)-di-trans,octa-cis-undecaprenyl diphosphate = [GlcNAc-(1-&gt;4)-Mur2Ac(oyl-L-Ala-gamma-D-Glu-L-Lys-D-Ala-D-Ala)](n+1)-di-trans,octa-cis-undecaprenyl diphosphate + di-trans,octa-cis-undecaprenyl diphosphate + H(+)</text>
        <dbReference type="Rhea" id="RHEA:23708"/>
        <dbReference type="Rhea" id="RHEA-COMP:9602"/>
        <dbReference type="Rhea" id="RHEA-COMP:9603"/>
        <dbReference type="ChEBI" id="CHEBI:15378"/>
        <dbReference type="ChEBI" id="CHEBI:58405"/>
        <dbReference type="ChEBI" id="CHEBI:60033"/>
        <dbReference type="ChEBI" id="CHEBI:78435"/>
        <dbReference type="EC" id="2.4.99.28"/>
    </reaction>
</comment>
<feature type="transmembrane region" description="Helical" evidence="23">
    <location>
        <begin position="176"/>
        <end position="193"/>
    </location>
</feature>
<keyword evidence="25" id="KW-1185">Reference proteome</keyword>
<evidence type="ECO:0000256" key="23">
    <source>
        <dbReference type="SAM" id="Phobius"/>
    </source>
</evidence>
<feature type="transmembrane region" description="Helical" evidence="23">
    <location>
        <begin position="346"/>
        <end position="371"/>
    </location>
</feature>
<feature type="transmembrane region" description="Helical" evidence="23">
    <location>
        <begin position="145"/>
        <end position="164"/>
    </location>
</feature>
<evidence type="ECO:0000256" key="17">
    <source>
        <dbReference type="ARBA" id="ARBA00041185"/>
    </source>
</evidence>
<evidence type="ECO:0000256" key="14">
    <source>
        <dbReference type="ARBA" id="ARBA00032370"/>
    </source>
</evidence>
<dbReference type="Proteomes" id="UP000297604">
    <property type="component" value="Unassembled WGS sequence"/>
</dbReference>
<keyword evidence="10 23" id="KW-1133">Transmembrane helix</keyword>
<dbReference type="PANTHER" id="PTHR30474:SF2">
    <property type="entry name" value="PEPTIDOGLYCAN GLYCOSYLTRANSFERASE FTSW-RELATED"/>
    <property type="match status" value="1"/>
</dbReference>
<feature type="transmembrane region" description="Helical" evidence="23">
    <location>
        <begin position="311"/>
        <end position="334"/>
    </location>
</feature>
<dbReference type="EMBL" id="SOFS01000044">
    <property type="protein sequence ID" value="TFC16854.1"/>
    <property type="molecule type" value="Genomic_DNA"/>
</dbReference>
<feature type="region of interest" description="Disordered" evidence="22">
    <location>
        <begin position="1"/>
        <end position="27"/>
    </location>
</feature>
<keyword evidence="12" id="KW-0131">Cell cycle</keyword>
<evidence type="ECO:0000256" key="16">
    <source>
        <dbReference type="ARBA" id="ARBA00038053"/>
    </source>
</evidence>
<comment type="function">
    <text evidence="21">Peptidoglycan polymerase that is essential for cell division.</text>
</comment>
<comment type="pathway">
    <text evidence="2">Cell wall biogenesis; peptidoglycan biosynthesis.</text>
</comment>
<dbReference type="Pfam" id="PF01098">
    <property type="entry name" value="FTSW_RODA_SPOVE"/>
    <property type="match status" value="1"/>
</dbReference>
<accession>A0ABY2II47</accession>
<evidence type="ECO:0000256" key="5">
    <source>
        <dbReference type="ARBA" id="ARBA00022676"/>
    </source>
</evidence>
<keyword evidence="4" id="KW-0132">Cell division</keyword>
<evidence type="ECO:0000256" key="10">
    <source>
        <dbReference type="ARBA" id="ARBA00022989"/>
    </source>
</evidence>
<feature type="transmembrane region" description="Helical" evidence="23">
    <location>
        <begin position="199"/>
        <end position="216"/>
    </location>
</feature>
<evidence type="ECO:0000313" key="25">
    <source>
        <dbReference type="Proteomes" id="UP000297604"/>
    </source>
</evidence>
<evidence type="ECO:0000256" key="13">
    <source>
        <dbReference type="ARBA" id="ARBA00023316"/>
    </source>
</evidence>
<evidence type="ECO:0000256" key="8">
    <source>
        <dbReference type="ARBA" id="ARBA00022960"/>
    </source>
</evidence>
<dbReference type="NCBIfam" id="TIGR02614">
    <property type="entry name" value="ftsW"/>
    <property type="match status" value="1"/>
</dbReference>
<keyword evidence="13" id="KW-0961">Cell wall biogenesis/degradation</keyword>
<evidence type="ECO:0000256" key="3">
    <source>
        <dbReference type="ARBA" id="ARBA00022475"/>
    </source>
</evidence>
<evidence type="ECO:0000256" key="15">
    <source>
        <dbReference type="ARBA" id="ARBA00033270"/>
    </source>
</evidence>
<evidence type="ECO:0000256" key="12">
    <source>
        <dbReference type="ARBA" id="ARBA00023306"/>
    </source>
</evidence>
<keyword evidence="6" id="KW-0808">Transferase</keyword>
<evidence type="ECO:0000256" key="21">
    <source>
        <dbReference type="ARBA" id="ARBA00049966"/>
    </source>
</evidence>
<feature type="transmembrane region" description="Helical" evidence="23">
    <location>
        <begin position="75"/>
        <end position="97"/>
    </location>
</feature>
<reference evidence="24 25" key="1">
    <citation type="submission" date="2019-03" db="EMBL/GenBank/DDBJ databases">
        <title>Genomics of glacier-inhabiting Cryobacterium strains.</title>
        <authorList>
            <person name="Liu Q."/>
            <person name="Xin Y.-H."/>
        </authorList>
    </citation>
    <scope>NUCLEOTIDE SEQUENCE [LARGE SCALE GENOMIC DNA]</scope>
    <source>
        <strain evidence="24 25">MDB1-5</strain>
    </source>
</reference>
<keyword evidence="11 23" id="KW-0472">Membrane</keyword>
<protein>
    <recommendedName>
        <fullName evidence="17">Probable peptidoglycan glycosyltransferase FtsW</fullName>
        <ecNumber evidence="19">2.4.99.28</ecNumber>
    </recommendedName>
    <alternativeName>
        <fullName evidence="18">Cell division protein FtsW</fullName>
    </alternativeName>
    <alternativeName>
        <fullName evidence="15">Cell wall polymerase</fullName>
    </alternativeName>
    <alternativeName>
        <fullName evidence="14">Peptidoglycan polymerase</fullName>
    </alternativeName>
</protein>
<dbReference type="InterPro" id="IPR013437">
    <property type="entry name" value="FtsW"/>
</dbReference>
<evidence type="ECO:0000256" key="7">
    <source>
        <dbReference type="ARBA" id="ARBA00022692"/>
    </source>
</evidence>
<evidence type="ECO:0000256" key="22">
    <source>
        <dbReference type="SAM" id="MobiDB-lite"/>
    </source>
</evidence>
<proteinExistence type="inferred from homology"/>
<sequence length="419" mass="44157">MTSPRNPTRAPRSKTDHRVPSNRPSQSTRISVGRLIRSESPNYFLLLGTTLFLVILGLIMVLSSSSVDSFVAHEGFFGVVLHQGAIALVGVPLMLVLSRMPLKFWERIAWPALIATCLVQLLVFTPLGVTVAGNTNWLSIGSFQFQPSEAIKVALVIWLGMLLAQKKDHLDDWRHVLVPVFGIGGTAVMLVMIRGDLGTTVILASILFGSLFFAGVKLRMLAIPLGIGALGALAAAMASGNRMARILSFFGTGCDGSTGTISAACWQPLHGTWALASGGIFGVGLGNSKAKWSWLPAADNDYIFAIIGEELGLIGAVVVLALFVLLAIAFLRIMNATTSPQAKVSTAAVMVWIIGQALVNMGVVLGFIPVLGVPLPLISAGGTALLTTLIAIGIVLSFAHSEPSPSPTPLTGKPNAEHL</sequence>
<feature type="transmembrane region" description="Helical" evidence="23">
    <location>
        <begin position="221"/>
        <end position="240"/>
    </location>
</feature>
<feature type="transmembrane region" description="Helical" evidence="23">
    <location>
        <begin position="377"/>
        <end position="399"/>
    </location>
</feature>
<feature type="transmembrane region" description="Helical" evidence="23">
    <location>
        <begin position="109"/>
        <end position="133"/>
    </location>
</feature>
<evidence type="ECO:0000256" key="6">
    <source>
        <dbReference type="ARBA" id="ARBA00022679"/>
    </source>
</evidence>
<evidence type="ECO:0000256" key="2">
    <source>
        <dbReference type="ARBA" id="ARBA00004752"/>
    </source>
</evidence>
<evidence type="ECO:0000256" key="4">
    <source>
        <dbReference type="ARBA" id="ARBA00022618"/>
    </source>
</evidence>